<comment type="caution">
    <text evidence="1">The sequence shown here is derived from an EMBL/GenBank/DDBJ whole genome shotgun (WGS) entry which is preliminary data.</text>
</comment>
<organism evidence="1 2">
    <name type="scientific">Prolixibacter bellariivorans</name>
    <dbReference type="NCBI Taxonomy" id="314319"/>
    <lineage>
        <taxon>Bacteria</taxon>
        <taxon>Pseudomonadati</taxon>
        <taxon>Bacteroidota</taxon>
        <taxon>Bacteroidia</taxon>
        <taxon>Marinilabiliales</taxon>
        <taxon>Prolixibacteraceae</taxon>
        <taxon>Prolixibacter</taxon>
    </lineage>
</organism>
<gene>
    <name evidence="1" type="ORF">PbJCM13498_32990</name>
</gene>
<evidence type="ECO:0000313" key="1">
    <source>
        <dbReference type="EMBL" id="GET34436.1"/>
    </source>
</evidence>
<proteinExistence type="predicted"/>
<name>A0A5M4B3I9_9BACT</name>
<dbReference type="AlphaFoldDB" id="A0A5M4B3I9"/>
<evidence type="ECO:0000313" key="2">
    <source>
        <dbReference type="Proteomes" id="UP000391834"/>
    </source>
</evidence>
<sequence>MVVIAGTALFSCSEKSADLESTPEITDAQLTKSVSAIISDQSTVEAVSEEVNYEVDFISTAESAIDDYTSTLKSADLTEGQGFGYYYGFHKRYRNGVCPRVNIAMGDSVFPKTIVIDYGDSTVLANGRVLSGTITITISAPMFTDGSTRTVAFENFSVDSIGIDGTLTRVYTGDGVTEQAFSCTSDLTFTMPDGSTIQRISDKTRTWVAGLDTELDPTDDVIEITGSVQIIDSDGNEYSYVITSPLIKTGDCRFITEGEITYSQNSEVFAVVDYGDGTCDNVVTVTTSDGTTEMTIREFCLSQKINS</sequence>
<protein>
    <submittedName>
        <fullName evidence="1">Uncharacterized protein</fullName>
    </submittedName>
</protein>
<reference evidence="1 2" key="1">
    <citation type="submission" date="2019-10" db="EMBL/GenBank/DDBJ databases">
        <title>Prolixibacter strains distinguished by the presence of nitrate reductase genes were adept at nitrate-dependent anaerobic corrosion of metallic iron and carbon steel.</title>
        <authorList>
            <person name="Iino T."/>
            <person name="Shono N."/>
            <person name="Ito K."/>
            <person name="Nakamura R."/>
            <person name="Sueoka K."/>
            <person name="Harayama S."/>
            <person name="Ohkuma M."/>
        </authorList>
    </citation>
    <scope>NUCLEOTIDE SEQUENCE [LARGE SCALE GENOMIC DNA]</scope>
    <source>
        <strain evidence="1 2">JCM 13498</strain>
    </source>
</reference>
<keyword evidence="2" id="KW-1185">Reference proteome</keyword>
<dbReference type="EMBL" id="BLAX01000001">
    <property type="protein sequence ID" value="GET34436.1"/>
    <property type="molecule type" value="Genomic_DNA"/>
</dbReference>
<accession>A0A5M4B3I9</accession>
<dbReference type="Proteomes" id="UP000391834">
    <property type="component" value="Unassembled WGS sequence"/>
</dbReference>